<dbReference type="Pfam" id="PF07510">
    <property type="entry name" value="GmrSD_C"/>
    <property type="match status" value="1"/>
</dbReference>
<dbReference type="AlphaFoldDB" id="A0A4R5YMT2"/>
<evidence type="ECO:0000259" key="2">
    <source>
        <dbReference type="SMART" id="SM00894"/>
    </source>
</evidence>
<feature type="region of interest" description="Disordered" evidence="1">
    <location>
        <begin position="180"/>
        <end position="199"/>
    </location>
</feature>
<proteinExistence type="predicted"/>
<dbReference type="Pfam" id="PF05901">
    <property type="entry name" value="Excalibur"/>
    <property type="match status" value="1"/>
</dbReference>
<evidence type="ECO:0000256" key="1">
    <source>
        <dbReference type="SAM" id="MobiDB-lite"/>
    </source>
</evidence>
<name>A0A4R5YMT2_KOCRO</name>
<evidence type="ECO:0000313" key="4">
    <source>
        <dbReference type="Proteomes" id="UP000295163"/>
    </source>
</evidence>
<dbReference type="InterPro" id="IPR008613">
    <property type="entry name" value="Excalibur_Ca-bd_domain"/>
</dbReference>
<accession>A0A4R5YMT2</accession>
<feature type="domain" description="Excalibur calcium-binding" evidence="2">
    <location>
        <begin position="267"/>
        <end position="304"/>
    </location>
</feature>
<gene>
    <name evidence="3" type="ORF">E2R59_06015</name>
</gene>
<dbReference type="SMART" id="SM00894">
    <property type="entry name" value="Excalibur"/>
    <property type="match status" value="1"/>
</dbReference>
<dbReference type="PANTHER" id="PTHR24094">
    <property type="entry name" value="SECRETED PROTEIN"/>
    <property type="match status" value="1"/>
</dbReference>
<comment type="caution">
    <text evidence="3">The sequence shown here is derived from an EMBL/GenBank/DDBJ whole genome shotgun (WGS) entry which is preliminary data.</text>
</comment>
<dbReference type="EMBL" id="SMZT01000002">
    <property type="protein sequence ID" value="TDL44624.1"/>
    <property type="molecule type" value="Genomic_DNA"/>
</dbReference>
<feature type="compositionally biased region" description="Basic and acidic residues" evidence="1">
    <location>
        <begin position="1"/>
        <end position="12"/>
    </location>
</feature>
<reference evidence="3 4" key="1">
    <citation type="submission" date="2019-03" db="EMBL/GenBank/DDBJ databases">
        <title>Genome Sequencing and Assembly of Various Microbes Isolated from Partially Reclaimed Soil and Acid Mine Drainage (AMD) Site.</title>
        <authorList>
            <person name="Steinbock B."/>
            <person name="Bechtold R."/>
            <person name="Sevigny J.L."/>
            <person name="Thomas D."/>
            <person name="Cuthill L.R."/>
            <person name="Aveiro Johannsen E.J."/>
            <person name="Thomas K."/>
            <person name="Ghosh A."/>
        </authorList>
    </citation>
    <scope>NUCLEOTIDE SEQUENCE [LARGE SCALE GENOMIC DNA]</scope>
    <source>
        <strain evidence="3 4">S-A3</strain>
    </source>
</reference>
<protein>
    <submittedName>
        <fullName evidence="3">DUF1524 domain-containing protein</fullName>
    </submittedName>
</protein>
<evidence type="ECO:0000313" key="3">
    <source>
        <dbReference type="EMBL" id="TDL44624.1"/>
    </source>
</evidence>
<feature type="region of interest" description="Disordered" evidence="1">
    <location>
        <begin position="1"/>
        <end position="22"/>
    </location>
</feature>
<dbReference type="Proteomes" id="UP000295163">
    <property type="component" value="Unassembled WGS sequence"/>
</dbReference>
<organism evidence="3 4">
    <name type="scientific">Kocuria rosea</name>
    <name type="common">Deinococcus erythromyxa</name>
    <name type="synonym">Micrococcus rubens</name>
    <dbReference type="NCBI Taxonomy" id="1275"/>
    <lineage>
        <taxon>Bacteria</taxon>
        <taxon>Bacillati</taxon>
        <taxon>Actinomycetota</taxon>
        <taxon>Actinomycetes</taxon>
        <taxon>Micrococcales</taxon>
        <taxon>Micrococcaceae</taxon>
        <taxon>Kocuria</taxon>
    </lineage>
</organism>
<sequence>MYPERLTCENRGPDTTGRSGGNTVRRFVPPQTRARRTLLVPLAVALGVLTGCTPQAVQATSPAARALAALPVENAGSGEDYDRLAQFGDWADPDGNGCDARNDVLARDLTGDVLHDDGCRVLSGILEDPYTGRTIEFVRGPLTSADVQIDHVVPLKNAWISGADRLTQDERTALANDPLNLRAVDGPTNGEKSASDAAGWLPPNESFRCEYVAAQIAVKTRYELFVTAPERDAMADVLAGCPDQDVPTDVPPAGNTAARPSPAQEVYYADCAAVRAAGAAPLRSDQPGYRPELDRGGAEGLACE</sequence>
<feature type="region of interest" description="Disordered" evidence="1">
    <location>
        <begin position="282"/>
        <end position="304"/>
    </location>
</feature>
<dbReference type="PANTHER" id="PTHR24094:SF15">
    <property type="entry name" value="AMP-DEPENDENT SYNTHETASE_LIGASE DOMAIN-CONTAINING PROTEIN-RELATED"/>
    <property type="match status" value="1"/>
</dbReference>
<dbReference type="InterPro" id="IPR011089">
    <property type="entry name" value="GmrSD_C"/>
</dbReference>